<reference evidence="2" key="1">
    <citation type="journal article" date="2009" name="PLoS Pathog.">
        <title>Genomic analyses of the microsporidian Nosema ceranae, an emergent pathogen of honey bees.</title>
        <authorList>
            <person name="Cornman R.S."/>
            <person name="Chen Y.P."/>
            <person name="Schatz M.C."/>
            <person name="Street C."/>
            <person name="Zhao Y."/>
            <person name="Desany B."/>
            <person name="Egholm M."/>
            <person name="Hutchison S."/>
            <person name="Pettis J.S."/>
            <person name="Lipkin W.I."/>
            <person name="Evans J.D."/>
        </authorList>
    </citation>
    <scope>NUCLEOTIDE SEQUENCE [LARGE SCALE GENOMIC DNA]</scope>
    <source>
        <strain evidence="2">BRL01</strain>
    </source>
</reference>
<organism evidence="2">
    <name type="scientific">Vairimorpha ceranae (strain BRL01)</name>
    <name type="common">Microsporidian parasite</name>
    <name type="synonym">Nosema ceranae</name>
    <dbReference type="NCBI Taxonomy" id="578460"/>
    <lineage>
        <taxon>Eukaryota</taxon>
        <taxon>Fungi</taxon>
        <taxon>Fungi incertae sedis</taxon>
        <taxon>Microsporidia</taxon>
        <taxon>Nosematidae</taxon>
        <taxon>Vairimorpha</taxon>
    </lineage>
</organism>
<name>C4V8D7_VAIC1</name>
<dbReference type="HOGENOM" id="CLU_2558870_0_0_1"/>
<dbReference type="VEuPathDB" id="MicrosporidiaDB:NCER_100751"/>
<dbReference type="KEGG" id="nce:NCER_100751"/>
<gene>
    <name evidence="1" type="ORF">NCER_100751</name>
</gene>
<accession>C4V8D7</accession>
<proteinExistence type="predicted"/>
<evidence type="ECO:0000313" key="2">
    <source>
        <dbReference type="Proteomes" id="UP000009082"/>
    </source>
</evidence>
<dbReference type="InParanoid" id="C4V8D7"/>
<dbReference type="AlphaFoldDB" id="C4V8D7"/>
<dbReference type="EMBL" id="ACOL01000048">
    <property type="protein sequence ID" value="EEQ82522.1"/>
    <property type="molecule type" value="Genomic_DNA"/>
</dbReference>
<dbReference type="Proteomes" id="UP000009082">
    <property type="component" value="Unassembled WGS sequence"/>
</dbReference>
<protein>
    <submittedName>
        <fullName evidence="1">Uncharacterized protein</fullName>
    </submittedName>
</protein>
<sequence length="82" mass="9767">MKIKDKRNRNKMKNEHKLVNKQKELSIYNSEHGPYKIISFINLGGDMSKIKEEYLNNKLTNLYFYKKKCIISYLLILGILLT</sequence>
<evidence type="ECO:0000313" key="1">
    <source>
        <dbReference type="EMBL" id="EEQ82522.1"/>
    </source>
</evidence>